<protein>
    <submittedName>
        <fullName evidence="1">Uncharacterized protein</fullName>
    </submittedName>
</protein>
<sequence length="67" mass="7676">MKNNFDLNITNANDIDHSLSALQTFLDYKLNTDMTTDDINQIVSLVNAIKLLTKKHAEEMESTQFED</sequence>
<accession>A0A1V4DJ13</accession>
<comment type="caution">
    <text evidence="1">The sequence shown here is derived from an EMBL/GenBank/DDBJ whole genome shotgun (WGS) entry which is preliminary data.</text>
</comment>
<name>A0A1V4DJ13_9ENTE</name>
<dbReference type="RefSeq" id="WP_079347341.1">
    <property type="nucleotide sequence ID" value="NZ_MVAB01000001.1"/>
</dbReference>
<keyword evidence="2" id="KW-1185">Reference proteome</keyword>
<reference evidence="1 2" key="1">
    <citation type="submission" date="2017-02" db="EMBL/GenBank/DDBJ databases">
        <title>Vagococcus cremeus sp. nov., isolated from the small intestine of a marten, Martes flavigula.</title>
        <authorList>
            <person name="Tak E.J."/>
            <person name="Bae J.-W."/>
        </authorList>
    </citation>
    <scope>NUCLEOTIDE SEQUENCE [LARGE SCALE GENOMIC DNA]</scope>
    <source>
        <strain evidence="1 2">D7T301</strain>
    </source>
</reference>
<organism evidence="1 2">
    <name type="scientific">Vagococcus martis</name>
    <dbReference type="NCBI Taxonomy" id="1768210"/>
    <lineage>
        <taxon>Bacteria</taxon>
        <taxon>Bacillati</taxon>
        <taxon>Bacillota</taxon>
        <taxon>Bacilli</taxon>
        <taxon>Lactobacillales</taxon>
        <taxon>Enterococcaceae</taxon>
        <taxon>Vagococcus</taxon>
    </lineage>
</organism>
<dbReference type="AlphaFoldDB" id="A0A1V4DJ13"/>
<dbReference type="EMBL" id="MVAB01000001">
    <property type="protein sequence ID" value="OPF88230.1"/>
    <property type="molecule type" value="Genomic_DNA"/>
</dbReference>
<dbReference type="Proteomes" id="UP000189970">
    <property type="component" value="Unassembled WGS sequence"/>
</dbReference>
<evidence type="ECO:0000313" key="1">
    <source>
        <dbReference type="EMBL" id="OPF88230.1"/>
    </source>
</evidence>
<proteinExistence type="predicted"/>
<evidence type="ECO:0000313" key="2">
    <source>
        <dbReference type="Proteomes" id="UP000189970"/>
    </source>
</evidence>
<gene>
    <name evidence="1" type="ORF">BW731_08610</name>
</gene>